<dbReference type="SUPFAM" id="SSF111342">
    <property type="entry name" value="CbiD-like"/>
    <property type="match status" value="1"/>
</dbReference>
<dbReference type="PANTHER" id="PTHR35863">
    <property type="entry name" value="COBALT-PRECORRIN-5B C(1)-METHYLTRANSFERASE"/>
    <property type="match status" value="1"/>
</dbReference>
<dbReference type="PANTHER" id="PTHR35863:SF1">
    <property type="entry name" value="COBALT-PRECORRIN-5B C(1)-METHYLTRANSFERASE"/>
    <property type="match status" value="1"/>
</dbReference>
<organism evidence="6 7">
    <name type="scientific">Waltera acetigignens</name>
    <dbReference type="NCBI Taxonomy" id="2981769"/>
    <lineage>
        <taxon>Bacteria</taxon>
        <taxon>Bacillati</taxon>
        <taxon>Bacillota</taxon>
        <taxon>Clostridia</taxon>
        <taxon>Lachnospirales</taxon>
        <taxon>Lachnospiraceae</taxon>
        <taxon>Waltera</taxon>
    </lineage>
</organism>
<dbReference type="Pfam" id="PF01888">
    <property type="entry name" value="CbiD"/>
    <property type="match status" value="1"/>
</dbReference>
<dbReference type="InterPro" id="IPR036074">
    <property type="entry name" value="CbiD_sf"/>
</dbReference>
<reference evidence="6 7" key="1">
    <citation type="submission" date="2021-10" db="EMBL/GenBank/DDBJ databases">
        <title>Anaerobic single-cell dispensing facilitates the cultivation of human gut bacteria.</title>
        <authorList>
            <person name="Afrizal A."/>
        </authorList>
    </citation>
    <scope>NUCLEOTIDE SEQUENCE [LARGE SCALE GENOMIC DNA]</scope>
    <source>
        <strain evidence="6 7">CLA-AA-H273</strain>
    </source>
</reference>
<keyword evidence="2 5" id="KW-0489">Methyltransferase</keyword>
<protein>
    <recommendedName>
        <fullName evidence="5">Cobalt-precorrin-5B C(1)-methyltransferase</fullName>
        <ecNumber evidence="5">2.1.1.195</ecNumber>
    </recommendedName>
    <alternativeName>
        <fullName evidence="5">Cobalt-precorrin-6A synthase</fullName>
    </alternativeName>
</protein>
<dbReference type="InterPro" id="IPR002748">
    <property type="entry name" value="CbiD"/>
</dbReference>
<evidence type="ECO:0000256" key="1">
    <source>
        <dbReference type="ARBA" id="ARBA00022573"/>
    </source>
</evidence>
<dbReference type="GO" id="GO:0008168">
    <property type="term" value="F:methyltransferase activity"/>
    <property type="evidence" value="ECO:0007669"/>
    <property type="project" value="UniProtKB-UniRule"/>
</dbReference>
<dbReference type="HAMAP" id="MF_00787">
    <property type="entry name" value="CbiD"/>
    <property type="match status" value="1"/>
</dbReference>
<dbReference type="GO" id="GO:0019251">
    <property type="term" value="P:anaerobic cobalamin biosynthetic process"/>
    <property type="evidence" value="ECO:0007669"/>
    <property type="project" value="UniProtKB-UniRule"/>
</dbReference>
<dbReference type="RefSeq" id="WP_227733102.1">
    <property type="nucleotide sequence ID" value="NZ_JAJEPV010000013.1"/>
</dbReference>
<evidence type="ECO:0000313" key="7">
    <source>
        <dbReference type="Proteomes" id="UP001197795"/>
    </source>
</evidence>
<evidence type="ECO:0000256" key="3">
    <source>
        <dbReference type="ARBA" id="ARBA00022679"/>
    </source>
</evidence>
<accession>A0AAE3A221</accession>
<dbReference type="PIRSF" id="PIRSF026782">
    <property type="entry name" value="CbiD"/>
    <property type="match status" value="1"/>
</dbReference>
<evidence type="ECO:0000256" key="4">
    <source>
        <dbReference type="ARBA" id="ARBA00022691"/>
    </source>
</evidence>
<keyword evidence="3 5" id="KW-0808">Transferase</keyword>
<dbReference type="EC" id="2.1.1.195" evidence="5"/>
<name>A0AAE3A221_9FIRM</name>
<dbReference type="GO" id="GO:0032259">
    <property type="term" value="P:methylation"/>
    <property type="evidence" value="ECO:0007669"/>
    <property type="project" value="UniProtKB-KW"/>
</dbReference>
<comment type="catalytic activity">
    <reaction evidence="5">
        <text>Co-precorrin-5B + S-adenosyl-L-methionine = Co-precorrin-6A + S-adenosyl-L-homocysteine</text>
        <dbReference type="Rhea" id="RHEA:26285"/>
        <dbReference type="ChEBI" id="CHEBI:57856"/>
        <dbReference type="ChEBI" id="CHEBI:59789"/>
        <dbReference type="ChEBI" id="CHEBI:60063"/>
        <dbReference type="ChEBI" id="CHEBI:60064"/>
        <dbReference type="EC" id="2.1.1.195"/>
    </reaction>
</comment>
<keyword evidence="1 5" id="KW-0169">Cobalamin biosynthesis</keyword>
<comment type="caution">
    <text evidence="6">The sequence shown here is derived from an EMBL/GenBank/DDBJ whole genome shotgun (WGS) entry which is preliminary data.</text>
</comment>
<proteinExistence type="inferred from homology"/>
<comment type="function">
    <text evidence="5">Catalyzes the methylation of C-1 in cobalt-precorrin-5B to form cobalt-precorrin-6A.</text>
</comment>
<dbReference type="NCBIfam" id="TIGR00312">
    <property type="entry name" value="cbiD"/>
    <property type="match status" value="1"/>
</dbReference>
<dbReference type="AlphaFoldDB" id="A0AAE3A221"/>
<evidence type="ECO:0000256" key="2">
    <source>
        <dbReference type="ARBA" id="ARBA00022603"/>
    </source>
</evidence>
<dbReference type="Gene3D" id="3.30.2110.10">
    <property type="entry name" value="CbiD-like"/>
    <property type="match status" value="1"/>
</dbReference>
<gene>
    <name evidence="5 6" type="primary">cbiD</name>
    <name evidence="6" type="ORF">LKD75_07065</name>
</gene>
<dbReference type="EMBL" id="JAJEPV010000013">
    <property type="protein sequence ID" value="MCC2119360.1"/>
    <property type="molecule type" value="Genomic_DNA"/>
</dbReference>
<comment type="similarity">
    <text evidence="5">Belongs to the CbiD family.</text>
</comment>
<comment type="pathway">
    <text evidence="5">Cofactor biosynthesis; adenosylcobalamin biosynthesis; cob(II)yrinate a,c-diamide from sirohydrochlorin (anaerobic route): step 6/10.</text>
</comment>
<dbReference type="Proteomes" id="UP001197795">
    <property type="component" value="Unassembled WGS sequence"/>
</dbReference>
<evidence type="ECO:0000313" key="6">
    <source>
        <dbReference type="EMBL" id="MCC2119360.1"/>
    </source>
</evidence>
<keyword evidence="7" id="KW-1185">Reference proteome</keyword>
<keyword evidence="4 5" id="KW-0949">S-adenosyl-L-methionine</keyword>
<evidence type="ECO:0000256" key="5">
    <source>
        <dbReference type="HAMAP-Rule" id="MF_00787"/>
    </source>
</evidence>
<sequence length="391" mass="42559">MRYGFTTGSCAAAAAKAAAYMLLTGREKTEITIETPKGIPYTAQIRNICRKEQEVSCAVEKDGGDDPDITTGALICAKVSFAEITDRKAREEPGRKNGTGHAPEQAQVVIDGGIGVGRVTKPGLDQPVGNAAINHVPRDMIEREVLQVCQVLDYRGILSVEISVPEGEKLAEKTFNPRLGIVGGISILGTSGVVEPMSTQAILDTIRVELRQQRALGREDVVISPGNYGLDFLKNTYHYDLDKSVKCSNFIGLTIDMAVEEGFRRLLLAGHIGKLIKVAGGIMNTHSREGDCRMELLTAFAVKCGVAAVDAARLLSCVTTEEAVRILDECGRRQEVMDYAMERILFYLEKRAQGKLAIECIMYANDFGALAKSKEAEEWFTLLAQEAGQQI</sequence>